<sequence length="107" mass="11797">MLLPEASAVLLTLLMREGEKPLASWCKAGAPGRRVRRVYEFLRGTVAAFQVLDASFGAGSIGRLTVHVLNWIGWDVCGWRSLDFMSQSYLLGSHEPRLGVFPASSLF</sequence>
<dbReference type="Proteomes" id="UP000189940">
    <property type="component" value="Unassembled WGS sequence"/>
</dbReference>
<gene>
    <name evidence="1" type="ORF">B2M20_11240</name>
</gene>
<organism evidence="1 2">
    <name type="scientific">Nitrobacter vulgaris</name>
    <dbReference type="NCBI Taxonomy" id="29421"/>
    <lineage>
        <taxon>Bacteria</taxon>
        <taxon>Pseudomonadati</taxon>
        <taxon>Pseudomonadota</taxon>
        <taxon>Alphaproteobacteria</taxon>
        <taxon>Hyphomicrobiales</taxon>
        <taxon>Nitrobacteraceae</taxon>
        <taxon>Nitrobacter</taxon>
    </lineage>
</organism>
<evidence type="ECO:0000313" key="2">
    <source>
        <dbReference type="Proteomes" id="UP000189940"/>
    </source>
</evidence>
<evidence type="ECO:0000313" key="1">
    <source>
        <dbReference type="EMBL" id="OPH82634.1"/>
    </source>
</evidence>
<protein>
    <submittedName>
        <fullName evidence="1">Uncharacterized protein</fullName>
    </submittedName>
</protein>
<name>A0A1V4HXJ3_NITVU</name>
<proteinExistence type="predicted"/>
<comment type="caution">
    <text evidence="1">The sequence shown here is derived from an EMBL/GenBank/DDBJ whole genome shotgun (WGS) entry which is preliminary data.</text>
</comment>
<dbReference type="AlphaFoldDB" id="A0A1V4HXJ3"/>
<dbReference type="EMBL" id="MWPQ01000042">
    <property type="protein sequence ID" value="OPH82634.1"/>
    <property type="molecule type" value="Genomic_DNA"/>
</dbReference>
<reference evidence="1 2" key="1">
    <citation type="submission" date="2017-02" db="EMBL/GenBank/DDBJ databases">
        <title>Genome sequence of the nitrite-oxidizing bacterium Nitrobacter vulgaris strain Ab1.</title>
        <authorList>
            <person name="Mellbye B.L."/>
            <person name="Davis E.W."/>
            <person name="Spieck E."/>
            <person name="Chang J.H."/>
            <person name="Bottomley P.J."/>
            <person name="Sayavedra-Soto L.A."/>
        </authorList>
    </citation>
    <scope>NUCLEOTIDE SEQUENCE [LARGE SCALE GENOMIC DNA]</scope>
    <source>
        <strain evidence="1 2">Ab1</strain>
    </source>
</reference>
<accession>A0A1V4HXJ3</accession>
<keyword evidence="2" id="KW-1185">Reference proteome</keyword>